<comment type="similarity">
    <text evidence="1">Belongs to the TrbG/VirB9 family.</text>
</comment>
<dbReference type="Proteomes" id="UP000004925">
    <property type="component" value="Unassembled WGS sequence"/>
</dbReference>
<gene>
    <name evidence="4" type="ORF">FSCG_01288</name>
</gene>
<feature type="chain" id="PRO_5005624968" description="Conjugal transfer protein TrbG" evidence="3">
    <location>
        <begin position="19"/>
        <end position="240"/>
    </location>
</feature>
<evidence type="ECO:0000313" key="4">
    <source>
        <dbReference type="EMBL" id="EEO40575.1"/>
    </source>
</evidence>
<dbReference type="AlphaFoldDB" id="A0A0M1VVV8"/>
<dbReference type="CDD" id="cd06911">
    <property type="entry name" value="VirB9_CagX_TrbG"/>
    <property type="match status" value="1"/>
</dbReference>
<dbReference type="Pfam" id="PF03524">
    <property type="entry name" value="CagX"/>
    <property type="match status" value="1"/>
</dbReference>
<sequence length="240" mass="27995">MKKILLFFLLAFCISSFSEEEDLYNAATKKEPINIAYKKGNTYKIYTKPLFQTIITFGDEVVEYCETGDNISFNTIEDKHSVRLKCVDEDLSTDLVVKTDKDFYYFKVKSTYNNYNPMINFLYPQKEITKKRNIEKVSEPVFLLSLEDLNTKYTISKKYSWTPTQIMDNGEKTLLFMPSNLQEVPAFLVRTEDSDEAVVTFRIKETPGGTKIYIIDRIFKEGVLILGDKKVIIKNKNFKY</sequence>
<evidence type="ECO:0000313" key="5">
    <source>
        <dbReference type="Proteomes" id="UP000004925"/>
    </source>
</evidence>
<dbReference type="RefSeq" id="WP_008803175.1">
    <property type="nucleotide sequence ID" value="NZ_KQ235737.1"/>
</dbReference>
<name>A0A0M1VVV8_FUSVC</name>
<feature type="signal peptide" evidence="3">
    <location>
        <begin position="1"/>
        <end position="18"/>
    </location>
</feature>
<proteinExistence type="inferred from homology"/>
<organism evidence="4 5">
    <name type="scientific">Fusobacterium vincentii 4_1_13</name>
    <dbReference type="NCBI Taxonomy" id="469606"/>
    <lineage>
        <taxon>Bacteria</taxon>
        <taxon>Fusobacteriati</taxon>
        <taxon>Fusobacteriota</taxon>
        <taxon>Fusobacteriia</taxon>
        <taxon>Fusobacteriales</taxon>
        <taxon>Fusobacteriaceae</taxon>
        <taxon>Fusobacterium</taxon>
    </lineage>
</organism>
<dbReference type="InterPro" id="IPR038161">
    <property type="entry name" value="VirB9/CagX/TrbG_C_sf"/>
</dbReference>
<dbReference type="InterPro" id="IPR010258">
    <property type="entry name" value="Conjugal_tfr_TrbG/VirB9/CagX"/>
</dbReference>
<evidence type="ECO:0000256" key="2">
    <source>
        <dbReference type="ARBA" id="ARBA00022729"/>
    </source>
</evidence>
<dbReference type="InterPro" id="IPR033645">
    <property type="entry name" value="VirB9/CagX/TrbG_C"/>
</dbReference>
<dbReference type="eggNOG" id="COG3504">
    <property type="taxonomic scope" value="Bacteria"/>
</dbReference>
<keyword evidence="2 3" id="KW-0732">Signal</keyword>
<reference evidence="4 5" key="1">
    <citation type="submission" date="2011-10" db="EMBL/GenBank/DDBJ databases">
        <title>The Genome Sequence of Fusobacterium sp. 4_1_13.</title>
        <authorList>
            <consortium name="The Broad Institute Genome Sequencing Platform"/>
            <person name="Earl A."/>
            <person name="Ward D."/>
            <person name="Feldgarden M."/>
            <person name="Gevers D."/>
            <person name="Strauss J."/>
            <person name="Ambrose C."/>
            <person name="Allen-Vercoe E."/>
            <person name="Young S.K."/>
            <person name="Zeng Q."/>
            <person name="Gargeya S."/>
            <person name="Fitzgerald M."/>
            <person name="Haas B."/>
            <person name="Abouelleil A."/>
            <person name="Alvarado L."/>
            <person name="Arachchi H.M."/>
            <person name="Berlin A."/>
            <person name="Brown A."/>
            <person name="Chapman S.B."/>
            <person name="Chen Z."/>
            <person name="Dunbar C."/>
            <person name="Freedman E."/>
            <person name="Gearin G."/>
            <person name="Goldberg J."/>
            <person name="Griggs A."/>
            <person name="Gujja S."/>
            <person name="Heiman D."/>
            <person name="Howarth C."/>
            <person name="Larson L."/>
            <person name="Lui A."/>
            <person name="MacDonald P.J."/>
            <person name="Montmayeur A."/>
            <person name="Murphy C."/>
            <person name="Neiman D."/>
            <person name="Pearson M."/>
            <person name="Priest M."/>
            <person name="Roberts A."/>
            <person name="Saif S."/>
            <person name="Shea T."/>
            <person name="Shenoy N."/>
            <person name="Sisk P."/>
            <person name="Stolte C."/>
            <person name="Sykes S."/>
            <person name="Wortman J."/>
            <person name="Nusbaum C."/>
            <person name="Birren B."/>
        </authorList>
    </citation>
    <scope>NUCLEOTIDE SEQUENCE [LARGE SCALE GENOMIC DNA]</scope>
    <source>
        <strain evidence="4 5">4_1_13</strain>
    </source>
</reference>
<protein>
    <recommendedName>
        <fullName evidence="6">Conjugal transfer protein TrbG</fullName>
    </recommendedName>
</protein>
<evidence type="ECO:0000256" key="1">
    <source>
        <dbReference type="ARBA" id="ARBA00006135"/>
    </source>
</evidence>
<comment type="caution">
    <text evidence="4">The sequence shown here is derived from an EMBL/GenBank/DDBJ whole genome shotgun (WGS) entry which is preliminary data.</text>
</comment>
<accession>A0A0M1VVV8</accession>
<dbReference type="Gene3D" id="2.60.40.2500">
    <property type="match status" value="1"/>
</dbReference>
<evidence type="ECO:0008006" key="6">
    <source>
        <dbReference type="Google" id="ProtNLM"/>
    </source>
</evidence>
<dbReference type="EMBL" id="ACDE02000019">
    <property type="protein sequence ID" value="EEO40575.1"/>
    <property type="molecule type" value="Genomic_DNA"/>
</dbReference>
<evidence type="ECO:0000256" key="3">
    <source>
        <dbReference type="SAM" id="SignalP"/>
    </source>
</evidence>
<dbReference type="HOGENOM" id="CLU_1141271_0_0_0"/>